<comment type="caution">
    <text evidence="3">The sequence shown here is derived from an EMBL/GenBank/DDBJ whole genome shotgun (WGS) entry which is preliminary data.</text>
</comment>
<evidence type="ECO:0000313" key="3">
    <source>
        <dbReference type="EMBL" id="CAL0313690.1"/>
    </source>
</evidence>
<protein>
    <submittedName>
        <fullName evidence="3">Uncharacterized protein</fullName>
    </submittedName>
</protein>
<keyword evidence="4" id="KW-1185">Reference proteome</keyword>
<evidence type="ECO:0000256" key="2">
    <source>
        <dbReference type="SAM" id="SignalP"/>
    </source>
</evidence>
<keyword evidence="2" id="KW-0732">Signal</keyword>
<dbReference type="GO" id="GO:0042910">
    <property type="term" value="F:xenobiotic transmembrane transporter activity"/>
    <property type="evidence" value="ECO:0007669"/>
    <property type="project" value="InterPro"/>
</dbReference>
<comment type="similarity">
    <text evidence="1">Belongs to the multi antimicrobial extrusion (MATE) (TC 2.A.66.1) family.</text>
</comment>
<dbReference type="InterPro" id="IPR002528">
    <property type="entry name" value="MATE_fam"/>
</dbReference>
<dbReference type="PANTHER" id="PTHR11206">
    <property type="entry name" value="MULTIDRUG RESISTANCE PROTEIN"/>
    <property type="match status" value="1"/>
</dbReference>
<dbReference type="AlphaFoldDB" id="A0AAV1WWB5"/>
<evidence type="ECO:0000256" key="1">
    <source>
        <dbReference type="ARBA" id="ARBA00010199"/>
    </source>
</evidence>
<feature type="chain" id="PRO_5043841789" evidence="2">
    <location>
        <begin position="19"/>
        <end position="117"/>
    </location>
</feature>
<dbReference type="GO" id="GO:0016020">
    <property type="term" value="C:membrane"/>
    <property type="evidence" value="ECO:0007669"/>
    <property type="project" value="InterPro"/>
</dbReference>
<proteinExistence type="inferred from homology"/>
<organism evidence="3 4">
    <name type="scientific">Lupinus luteus</name>
    <name type="common">European yellow lupine</name>
    <dbReference type="NCBI Taxonomy" id="3873"/>
    <lineage>
        <taxon>Eukaryota</taxon>
        <taxon>Viridiplantae</taxon>
        <taxon>Streptophyta</taxon>
        <taxon>Embryophyta</taxon>
        <taxon>Tracheophyta</taxon>
        <taxon>Spermatophyta</taxon>
        <taxon>Magnoliopsida</taxon>
        <taxon>eudicotyledons</taxon>
        <taxon>Gunneridae</taxon>
        <taxon>Pentapetalae</taxon>
        <taxon>rosids</taxon>
        <taxon>fabids</taxon>
        <taxon>Fabales</taxon>
        <taxon>Fabaceae</taxon>
        <taxon>Papilionoideae</taxon>
        <taxon>50 kb inversion clade</taxon>
        <taxon>genistoids sensu lato</taxon>
        <taxon>core genistoids</taxon>
        <taxon>Genisteae</taxon>
        <taxon>Lupinus</taxon>
    </lineage>
</organism>
<feature type="signal peptide" evidence="2">
    <location>
        <begin position="1"/>
        <end position="18"/>
    </location>
</feature>
<name>A0AAV1WWB5_LUPLU</name>
<sequence length="117" mass="13025">MVCLETWMFEMMVLLSGALPNPELQTSVLSICLTTYGMFWMIPFGISAAGSTRISNELGAGRQKVAYLAVKMAKVSFRLGDGVGMLALVQNFKCQRNVEDTWMWASKSTKEFEVKEA</sequence>
<evidence type="ECO:0000313" key="4">
    <source>
        <dbReference type="Proteomes" id="UP001497480"/>
    </source>
</evidence>
<dbReference type="EMBL" id="CAXHTB010000010">
    <property type="protein sequence ID" value="CAL0313690.1"/>
    <property type="molecule type" value="Genomic_DNA"/>
</dbReference>
<reference evidence="3 4" key="1">
    <citation type="submission" date="2024-03" db="EMBL/GenBank/DDBJ databases">
        <authorList>
            <person name="Martinez-Hernandez J."/>
        </authorList>
    </citation>
    <scope>NUCLEOTIDE SEQUENCE [LARGE SCALE GENOMIC DNA]</scope>
</reference>
<gene>
    <name evidence="3" type="ORF">LLUT_LOCUS14750</name>
</gene>
<dbReference type="Pfam" id="PF01554">
    <property type="entry name" value="MatE"/>
    <property type="match status" value="1"/>
</dbReference>
<accession>A0AAV1WWB5</accession>
<dbReference type="Proteomes" id="UP001497480">
    <property type="component" value="Unassembled WGS sequence"/>
</dbReference>
<dbReference type="GO" id="GO:0015297">
    <property type="term" value="F:antiporter activity"/>
    <property type="evidence" value="ECO:0007669"/>
    <property type="project" value="InterPro"/>
</dbReference>